<keyword evidence="2 3" id="KW-0808">Transferase</keyword>
<dbReference type="InterPro" id="IPR000863">
    <property type="entry name" value="Sulfotransferase_dom"/>
</dbReference>
<evidence type="ECO:0000256" key="1">
    <source>
        <dbReference type="ARBA" id="ARBA00005771"/>
    </source>
</evidence>
<dbReference type="EMBL" id="CAWYQH010000130">
    <property type="protein sequence ID" value="CAK8692822.1"/>
    <property type="molecule type" value="Genomic_DNA"/>
</dbReference>
<dbReference type="SUPFAM" id="SSF52540">
    <property type="entry name" value="P-loop containing nucleoside triphosphate hydrolases"/>
    <property type="match status" value="1"/>
</dbReference>
<gene>
    <name evidence="5" type="ORF">CVLEPA_LOCUS26059</name>
</gene>
<dbReference type="Proteomes" id="UP001642483">
    <property type="component" value="Unassembled WGS sequence"/>
</dbReference>
<sequence>MHHEFFQKRYPEDKKIFLDMHINGNNTQFAKEGEGYLEHIRSWHQHKDDENVLFLCFEEMKKDLQKQVRRLADFIDVSLTDDDVKKVCENSSIEKMKKSWDSSEMPTTSFFRKGQVGDWKNHLINSRPIRKD</sequence>
<accession>A0ABP0GM61</accession>
<protein>
    <recommendedName>
        <fullName evidence="3">Sulfotransferase</fullName>
        <ecNumber evidence="3">2.8.2.-</ecNumber>
    </recommendedName>
</protein>
<comment type="similarity">
    <text evidence="1 3">Belongs to the sulfotransferase 1 family.</text>
</comment>
<evidence type="ECO:0000313" key="5">
    <source>
        <dbReference type="EMBL" id="CAK8692822.1"/>
    </source>
</evidence>
<dbReference type="Pfam" id="PF00685">
    <property type="entry name" value="Sulfotransfer_1"/>
    <property type="match status" value="1"/>
</dbReference>
<name>A0ABP0GM61_CLALP</name>
<reference evidence="5 6" key="1">
    <citation type="submission" date="2024-02" db="EMBL/GenBank/DDBJ databases">
        <authorList>
            <person name="Daric V."/>
            <person name="Darras S."/>
        </authorList>
    </citation>
    <scope>NUCLEOTIDE SEQUENCE [LARGE SCALE GENOMIC DNA]</scope>
</reference>
<organism evidence="5 6">
    <name type="scientific">Clavelina lepadiformis</name>
    <name type="common">Light-bulb sea squirt</name>
    <name type="synonym">Ascidia lepadiformis</name>
    <dbReference type="NCBI Taxonomy" id="159417"/>
    <lineage>
        <taxon>Eukaryota</taxon>
        <taxon>Metazoa</taxon>
        <taxon>Chordata</taxon>
        <taxon>Tunicata</taxon>
        <taxon>Ascidiacea</taxon>
        <taxon>Aplousobranchia</taxon>
        <taxon>Clavelinidae</taxon>
        <taxon>Clavelina</taxon>
    </lineage>
</organism>
<evidence type="ECO:0000259" key="4">
    <source>
        <dbReference type="Pfam" id="PF00685"/>
    </source>
</evidence>
<evidence type="ECO:0000256" key="3">
    <source>
        <dbReference type="RuleBase" id="RU361155"/>
    </source>
</evidence>
<feature type="domain" description="Sulfotransferase" evidence="4">
    <location>
        <begin position="34"/>
        <end position="123"/>
    </location>
</feature>
<evidence type="ECO:0000256" key="2">
    <source>
        <dbReference type="ARBA" id="ARBA00022679"/>
    </source>
</evidence>
<dbReference type="PANTHER" id="PTHR11783">
    <property type="entry name" value="SULFOTRANSFERASE SULT"/>
    <property type="match status" value="1"/>
</dbReference>
<comment type="caution">
    <text evidence="5">The sequence shown here is derived from an EMBL/GenBank/DDBJ whole genome shotgun (WGS) entry which is preliminary data.</text>
</comment>
<dbReference type="EC" id="2.8.2.-" evidence="3"/>
<dbReference type="Gene3D" id="3.40.50.300">
    <property type="entry name" value="P-loop containing nucleotide triphosphate hydrolases"/>
    <property type="match status" value="1"/>
</dbReference>
<dbReference type="InterPro" id="IPR027417">
    <property type="entry name" value="P-loop_NTPase"/>
</dbReference>
<evidence type="ECO:0000313" key="6">
    <source>
        <dbReference type="Proteomes" id="UP001642483"/>
    </source>
</evidence>
<proteinExistence type="inferred from homology"/>
<keyword evidence="6" id="KW-1185">Reference proteome</keyword>